<feature type="region of interest" description="Disordered" evidence="1">
    <location>
        <begin position="1"/>
        <end position="32"/>
    </location>
</feature>
<dbReference type="Proteomes" id="UP001066276">
    <property type="component" value="Chromosome 10"/>
</dbReference>
<dbReference type="AlphaFoldDB" id="A0AAV7M2M6"/>
<evidence type="ECO:0000313" key="3">
    <source>
        <dbReference type="Proteomes" id="UP001066276"/>
    </source>
</evidence>
<accession>A0AAV7M2M6</accession>
<evidence type="ECO:0000313" key="2">
    <source>
        <dbReference type="EMBL" id="KAJ1098040.1"/>
    </source>
</evidence>
<gene>
    <name evidence="2" type="ORF">NDU88_003156</name>
</gene>
<organism evidence="2 3">
    <name type="scientific">Pleurodeles waltl</name>
    <name type="common">Iberian ribbed newt</name>
    <dbReference type="NCBI Taxonomy" id="8319"/>
    <lineage>
        <taxon>Eukaryota</taxon>
        <taxon>Metazoa</taxon>
        <taxon>Chordata</taxon>
        <taxon>Craniata</taxon>
        <taxon>Vertebrata</taxon>
        <taxon>Euteleostomi</taxon>
        <taxon>Amphibia</taxon>
        <taxon>Batrachia</taxon>
        <taxon>Caudata</taxon>
        <taxon>Salamandroidea</taxon>
        <taxon>Salamandridae</taxon>
        <taxon>Pleurodelinae</taxon>
        <taxon>Pleurodeles</taxon>
    </lineage>
</organism>
<comment type="caution">
    <text evidence="2">The sequence shown here is derived from an EMBL/GenBank/DDBJ whole genome shotgun (WGS) entry which is preliminary data.</text>
</comment>
<feature type="compositionally biased region" description="Basic residues" evidence="1">
    <location>
        <begin position="18"/>
        <end position="31"/>
    </location>
</feature>
<protein>
    <submittedName>
        <fullName evidence="2">Uncharacterized protein</fullName>
    </submittedName>
</protein>
<sequence>MGKRKAADSLGPLTDSKKQRKRTAKPVTKPKKTFEEIDQLFEEVEAILNCSPNHNGASLGKNALVPPGKIQDYFKKRSKDQDLDPGSSRNSAIILTTHLLSIPPSNAITNTTNALVHRSGSPHVGTVGNILNPAIPLSPATNLIPNIPCRNRFEALAEDDETPRGFDIISDDTNKEIIQSTPRQVPVSPLTHPVTEPSNALILQRIEEVRSLVLQMAKCFRESLERGCKCKYRDEEANLDHTMPDSILTTQLAQGGQVNDHQKEKSNRVGLDGNATRLEFNITQASRHRKRPLDEGDTMGNHIAINKLPSGPSNHPPAKSCK</sequence>
<reference evidence="2" key="1">
    <citation type="journal article" date="2022" name="bioRxiv">
        <title>Sequencing and chromosome-scale assembly of the giantPleurodeles waltlgenome.</title>
        <authorList>
            <person name="Brown T."/>
            <person name="Elewa A."/>
            <person name="Iarovenko S."/>
            <person name="Subramanian E."/>
            <person name="Araus A.J."/>
            <person name="Petzold A."/>
            <person name="Susuki M."/>
            <person name="Suzuki K.-i.T."/>
            <person name="Hayashi T."/>
            <person name="Toyoda A."/>
            <person name="Oliveira C."/>
            <person name="Osipova E."/>
            <person name="Leigh N.D."/>
            <person name="Simon A."/>
            <person name="Yun M.H."/>
        </authorList>
    </citation>
    <scope>NUCLEOTIDE SEQUENCE</scope>
    <source>
        <strain evidence="2">20211129_DDA</strain>
        <tissue evidence="2">Liver</tissue>
    </source>
</reference>
<keyword evidence="3" id="KW-1185">Reference proteome</keyword>
<feature type="region of interest" description="Disordered" evidence="1">
    <location>
        <begin position="284"/>
        <end position="322"/>
    </location>
</feature>
<dbReference type="EMBL" id="JANPWB010000014">
    <property type="protein sequence ID" value="KAJ1098040.1"/>
    <property type="molecule type" value="Genomic_DNA"/>
</dbReference>
<proteinExistence type="predicted"/>
<evidence type="ECO:0000256" key="1">
    <source>
        <dbReference type="SAM" id="MobiDB-lite"/>
    </source>
</evidence>
<name>A0AAV7M2M6_PLEWA</name>